<feature type="transmembrane region" description="Helical" evidence="7">
    <location>
        <begin position="313"/>
        <end position="337"/>
    </location>
</feature>
<evidence type="ECO:0000256" key="7">
    <source>
        <dbReference type="SAM" id="Phobius"/>
    </source>
</evidence>
<name>A0ABX8S8D6_9ACTN</name>
<feature type="transmembrane region" description="Helical" evidence="7">
    <location>
        <begin position="398"/>
        <end position="416"/>
    </location>
</feature>
<feature type="transmembrane region" description="Helical" evidence="7">
    <location>
        <begin position="233"/>
        <end position="253"/>
    </location>
</feature>
<feature type="transmembrane region" description="Helical" evidence="7">
    <location>
        <begin position="259"/>
        <end position="280"/>
    </location>
</feature>
<keyword evidence="3" id="KW-1003">Cell membrane</keyword>
<dbReference type="RefSeq" id="WP_066467007.1">
    <property type="nucleotide sequence ID" value="NZ_CBCRUZ010000010.1"/>
</dbReference>
<dbReference type="InterPro" id="IPR000731">
    <property type="entry name" value="SSD"/>
</dbReference>
<keyword evidence="6 7" id="KW-0472">Membrane</keyword>
<evidence type="ECO:0000259" key="8">
    <source>
        <dbReference type="PROSITE" id="PS50156"/>
    </source>
</evidence>
<evidence type="ECO:0000256" key="1">
    <source>
        <dbReference type="ARBA" id="ARBA00004651"/>
    </source>
</evidence>
<evidence type="ECO:0000256" key="5">
    <source>
        <dbReference type="ARBA" id="ARBA00022989"/>
    </source>
</evidence>
<evidence type="ECO:0000256" key="6">
    <source>
        <dbReference type="ARBA" id="ARBA00023136"/>
    </source>
</evidence>
<dbReference type="PANTHER" id="PTHR33406">
    <property type="entry name" value="MEMBRANE PROTEIN MJ1562-RELATED"/>
    <property type="match status" value="1"/>
</dbReference>
<feature type="transmembrane region" description="Helical" evidence="7">
    <location>
        <begin position="343"/>
        <end position="365"/>
    </location>
</feature>
<keyword evidence="10" id="KW-1185">Reference proteome</keyword>
<dbReference type="SUPFAM" id="SSF82866">
    <property type="entry name" value="Multidrug efflux transporter AcrB transmembrane domain"/>
    <property type="match status" value="2"/>
</dbReference>
<organism evidence="9 10">
    <name type="scientific">Skermania pinensis</name>
    <dbReference type="NCBI Taxonomy" id="39122"/>
    <lineage>
        <taxon>Bacteria</taxon>
        <taxon>Bacillati</taxon>
        <taxon>Actinomycetota</taxon>
        <taxon>Actinomycetes</taxon>
        <taxon>Mycobacteriales</taxon>
        <taxon>Gordoniaceae</taxon>
        <taxon>Skermania</taxon>
    </lineage>
</organism>
<dbReference type="Pfam" id="PF03176">
    <property type="entry name" value="MMPL"/>
    <property type="match status" value="2"/>
</dbReference>
<feature type="transmembrane region" description="Helical" evidence="7">
    <location>
        <begin position="657"/>
        <end position="684"/>
    </location>
</feature>
<dbReference type="Gene3D" id="1.20.1640.10">
    <property type="entry name" value="Multidrug efflux transporter AcrB transmembrane domain"/>
    <property type="match status" value="2"/>
</dbReference>
<reference evidence="9" key="1">
    <citation type="submission" date="2021-07" db="EMBL/GenBank/DDBJ databases">
        <title>Candidatus Kaistella beijingensis sp. nov. isolated from a municipal wastewater treatment plant is involved in sludge foaming.</title>
        <authorList>
            <person name="Song Y."/>
            <person name="Liu S.-J."/>
        </authorList>
    </citation>
    <scope>NUCLEOTIDE SEQUENCE</scope>
    <source>
        <strain evidence="9">DSM 43998</strain>
    </source>
</reference>
<evidence type="ECO:0000256" key="3">
    <source>
        <dbReference type="ARBA" id="ARBA00022475"/>
    </source>
</evidence>
<feature type="domain" description="SSD" evidence="8">
    <location>
        <begin position="234"/>
        <end position="364"/>
    </location>
</feature>
<dbReference type="InterPro" id="IPR050545">
    <property type="entry name" value="Mycobact_MmpL"/>
</dbReference>
<dbReference type="InterPro" id="IPR004869">
    <property type="entry name" value="MMPL_dom"/>
</dbReference>
<accession>A0ABX8S8D6</accession>
<feature type="transmembrane region" description="Helical" evidence="7">
    <location>
        <begin position="616"/>
        <end position="636"/>
    </location>
</feature>
<dbReference type="PANTHER" id="PTHR33406:SF11">
    <property type="entry name" value="MEMBRANE PROTEIN SCO6666-RELATED"/>
    <property type="match status" value="1"/>
</dbReference>
<gene>
    <name evidence="9" type="ORF">KV203_01330</name>
</gene>
<proteinExistence type="inferred from homology"/>
<evidence type="ECO:0000313" key="9">
    <source>
        <dbReference type="EMBL" id="QXQ14123.1"/>
    </source>
</evidence>
<protein>
    <submittedName>
        <fullName evidence="9">MMPL family transporter</fullName>
    </submittedName>
</protein>
<keyword evidence="4 7" id="KW-0812">Transmembrane</keyword>
<dbReference type="EMBL" id="CP079105">
    <property type="protein sequence ID" value="QXQ14123.1"/>
    <property type="molecule type" value="Genomic_DNA"/>
</dbReference>
<feature type="transmembrane region" description="Helical" evidence="7">
    <location>
        <begin position="556"/>
        <end position="575"/>
    </location>
</feature>
<feature type="transmembrane region" description="Helical" evidence="7">
    <location>
        <begin position="582"/>
        <end position="604"/>
    </location>
</feature>
<evidence type="ECO:0000256" key="4">
    <source>
        <dbReference type="ARBA" id="ARBA00022692"/>
    </source>
</evidence>
<evidence type="ECO:0000256" key="2">
    <source>
        <dbReference type="ARBA" id="ARBA00010157"/>
    </source>
</evidence>
<evidence type="ECO:0000313" key="10">
    <source>
        <dbReference type="Proteomes" id="UP000887023"/>
    </source>
</evidence>
<sequence length="762" mass="79431">MAHYLYRIGRFAFRRKGLVIASWLILSVLAAVGAATLSGPTKDAFSIPGTPAQQAQDLLAERFPGAPDPANSLSARYVFAAPPGETLDSPTNVAAMDAVLDRVRALPQIRAEAASTLADPVAAQRQLVDAASERGPGAVADAQALAPLSPDRTVGYLDVPFTGGPTDTSAALRTAIDAAAQPGRDAGLTVEVSGNAAQNQQPPGGTTELVGIGVAAVVLMLTFGALVAAGLPLITAIIGIAITSMGISIATGFTDLSSMTPTLAVMIGLAVAIDYSLFIVSRYRHELSRIPGVADRETRADAAGRAVGTAGSAVVFAGLTVIIALIALRVVGIPFLADMGAAAAFSVFLAVVIALTLLPALLGLFGARTFAGRVPFVRSSATDGVRARRYARFVTRRPGWVLAIAVVLLGLVALPATQLEMALPNQATSDPASSARKAYDLLDRGFGPGRGGPLVVVVDGRNATGSAHAAFDSVLATIAADPDVTNAQIVGVNQAGDTAQILVTPRSGPSSDETENLVQRLRDAEPAVQERTAATYGVTGQTALENDVSARLQSALVPYLAVVVGLAFILLMLVFRSVLVPLTATLGFLLSVVATFGATVAIWQEGWGGLTGNPQPLVSFLPIFLIGVVFGLAMDYQVFLVTRMREEYIKGASAREAVVAGFSHGARVVTAAAIIMMSVFAAFIAEDQPFIRVMGFALAIAVFFDAFVVRMVIIPAVMALLGDRAWYLPRWLDRILPDVDIEGSKLVDAPPRDDERELVSVH</sequence>
<feature type="transmembrane region" description="Helical" evidence="7">
    <location>
        <begin position="696"/>
        <end position="721"/>
    </location>
</feature>
<comment type="similarity">
    <text evidence="2">Belongs to the resistance-nodulation-cell division (RND) (TC 2.A.6) family. MmpL subfamily.</text>
</comment>
<dbReference type="PROSITE" id="PS50156">
    <property type="entry name" value="SSD"/>
    <property type="match status" value="1"/>
</dbReference>
<feature type="transmembrane region" description="Helical" evidence="7">
    <location>
        <begin position="209"/>
        <end position="228"/>
    </location>
</feature>
<comment type="subcellular location">
    <subcellularLocation>
        <location evidence="1">Cell membrane</location>
        <topology evidence="1">Multi-pass membrane protein</topology>
    </subcellularLocation>
</comment>
<dbReference type="Proteomes" id="UP000887023">
    <property type="component" value="Chromosome"/>
</dbReference>
<keyword evidence="5 7" id="KW-1133">Transmembrane helix</keyword>